<feature type="domain" description="CT398-like coiled coil hairpin" evidence="2">
    <location>
        <begin position="16"/>
        <end position="194"/>
    </location>
</feature>
<name>A0ABM8GEQ0_9MICO</name>
<dbReference type="RefSeq" id="WP_286276785.1">
    <property type="nucleotide sequence ID" value="NZ_AP027731.1"/>
</dbReference>
<gene>
    <name evidence="3" type="ORF">GCM10025866_26940</name>
</gene>
<evidence type="ECO:0000256" key="1">
    <source>
        <dbReference type="SAM" id="Coils"/>
    </source>
</evidence>
<keyword evidence="4" id="KW-1185">Reference proteome</keyword>
<sequence length="246" mass="26767">MTVRAAPEEQVKLLELQTIDSRTQQIQHTRRTLPQLAELARITTAADALRRRMAIEQGTIEDLGTELRRVESDVSVVQARVARDSARLASTASAKDAQGLEHELASLARRQSDLEDMQLAVMQKLEDQEQVISGLEGERDELAERRDGLEAERDAALARLDAEAAELTTRRETLAASVPPDLLALYEKIRARYGIGAALLRRGVSGGSNVALTASDLAAVRAAPPDEVVLDPESGCILVRTEESGL</sequence>
<dbReference type="Pfam" id="PF24481">
    <property type="entry name" value="CT398_CC"/>
    <property type="match status" value="1"/>
</dbReference>
<evidence type="ECO:0000313" key="4">
    <source>
        <dbReference type="Proteomes" id="UP001321498"/>
    </source>
</evidence>
<organism evidence="3 4">
    <name type="scientific">Naasia aerilata</name>
    <dbReference type="NCBI Taxonomy" id="1162966"/>
    <lineage>
        <taxon>Bacteria</taxon>
        <taxon>Bacillati</taxon>
        <taxon>Actinomycetota</taxon>
        <taxon>Actinomycetes</taxon>
        <taxon>Micrococcales</taxon>
        <taxon>Microbacteriaceae</taxon>
        <taxon>Naasia</taxon>
    </lineage>
</organism>
<dbReference type="Proteomes" id="UP001321498">
    <property type="component" value="Chromosome"/>
</dbReference>
<feature type="coiled-coil region" evidence="1">
    <location>
        <begin position="97"/>
        <end position="177"/>
    </location>
</feature>
<reference evidence="4" key="1">
    <citation type="journal article" date="2019" name="Int. J. Syst. Evol. Microbiol.">
        <title>The Global Catalogue of Microorganisms (GCM) 10K type strain sequencing project: providing services to taxonomists for standard genome sequencing and annotation.</title>
        <authorList>
            <consortium name="The Broad Institute Genomics Platform"/>
            <consortium name="The Broad Institute Genome Sequencing Center for Infectious Disease"/>
            <person name="Wu L."/>
            <person name="Ma J."/>
        </authorList>
    </citation>
    <scope>NUCLEOTIDE SEQUENCE [LARGE SCALE GENOMIC DNA]</scope>
    <source>
        <strain evidence="4">NBRC 108725</strain>
    </source>
</reference>
<evidence type="ECO:0000313" key="3">
    <source>
        <dbReference type="EMBL" id="BDZ46785.1"/>
    </source>
</evidence>
<proteinExistence type="predicted"/>
<dbReference type="EMBL" id="AP027731">
    <property type="protein sequence ID" value="BDZ46785.1"/>
    <property type="molecule type" value="Genomic_DNA"/>
</dbReference>
<dbReference type="InterPro" id="IPR056003">
    <property type="entry name" value="CT398_CC_hairpin"/>
</dbReference>
<keyword evidence="1" id="KW-0175">Coiled coil</keyword>
<dbReference type="Gene3D" id="1.10.287.1490">
    <property type="match status" value="1"/>
</dbReference>
<protein>
    <recommendedName>
        <fullName evidence="2">CT398-like coiled coil hairpin domain-containing protein</fullName>
    </recommendedName>
</protein>
<accession>A0ABM8GEQ0</accession>
<evidence type="ECO:0000259" key="2">
    <source>
        <dbReference type="Pfam" id="PF24481"/>
    </source>
</evidence>